<evidence type="ECO:0000313" key="3">
    <source>
        <dbReference type="Proteomes" id="UP000229681"/>
    </source>
</evidence>
<dbReference type="InterPro" id="IPR029058">
    <property type="entry name" value="AB_hydrolase_fold"/>
</dbReference>
<reference evidence="2 3" key="1">
    <citation type="submission" date="2017-11" db="EMBL/GenBank/DDBJ databases">
        <title>Evolution of Phototrophy in the Chloroflexi Phylum Driven by Horizontal Gene Transfer.</title>
        <authorList>
            <person name="Ward L.M."/>
            <person name="Hemp J."/>
            <person name="Shih P.M."/>
            <person name="Mcglynn S.E."/>
            <person name="Fischer W."/>
        </authorList>
    </citation>
    <scope>NUCLEOTIDE SEQUENCE [LARGE SCALE GENOMIC DNA]</scope>
    <source>
        <strain evidence="2">JP3_13</strain>
    </source>
</reference>
<gene>
    <name evidence="2" type="ORF">CUN49_15080</name>
</gene>
<dbReference type="EMBL" id="PGTM01000344">
    <property type="protein sequence ID" value="PJF34554.1"/>
    <property type="molecule type" value="Genomic_DNA"/>
</dbReference>
<dbReference type="GO" id="GO:0004553">
    <property type="term" value="F:hydrolase activity, hydrolyzing O-glycosyl compounds"/>
    <property type="evidence" value="ECO:0007669"/>
    <property type="project" value="TreeGrafter"/>
</dbReference>
<dbReference type="Pfam" id="PF05728">
    <property type="entry name" value="UPF0227"/>
    <property type="match status" value="1"/>
</dbReference>
<dbReference type="InterPro" id="IPR008886">
    <property type="entry name" value="UPF0227/Esterase_YqiA"/>
</dbReference>
<keyword evidence="1" id="KW-0378">Hydrolase</keyword>
<dbReference type="SUPFAM" id="SSF53474">
    <property type="entry name" value="alpha/beta-Hydrolases"/>
    <property type="match status" value="1"/>
</dbReference>
<dbReference type="AlphaFoldDB" id="A0A2M8PAH7"/>
<dbReference type="PANTHER" id="PTHR16138">
    <property type="entry name" value="MYCOPHENOLIC ACID ACYL-GLUCURONIDE ESTERASE, MITOCHONDRIAL"/>
    <property type="match status" value="1"/>
</dbReference>
<dbReference type="PANTHER" id="PTHR16138:SF7">
    <property type="entry name" value="PALMITOYL-PROTEIN THIOESTERASE ABHD10, MITOCHONDRIAL"/>
    <property type="match status" value="1"/>
</dbReference>
<protein>
    <submittedName>
        <fullName evidence="2">Esterase</fullName>
    </submittedName>
</protein>
<organism evidence="2 3">
    <name type="scientific">Candidatus Thermofonsia Clade 1 bacterium</name>
    <dbReference type="NCBI Taxonomy" id="2364210"/>
    <lineage>
        <taxon>Bacteria</taxon>
        <taxon>Bacillati</taxon>
        <taxon>Chloroflexota</taxon>
        <taxon>Candidatus Thermofontia</taxon>
        <taxon>Candidatus Thermofonsia Clade 1</taxon>
    </lineage>
</organism>
<name>A0A2M8PAH7_9CHLR</name>
<sequence length="218" mass="24584">MAEHFIYLHGFASSPASSKAQAFKARFAERGIPLHVPDLNVPSFERLTLTAMIEAVAALIRSLPYGAVNLIGSSMGGAVALHLADRRKDAEGKQVARLLLLAPALDFHANRINQLTEEGVRAWRESGWLNVFHHGEKAEKRVHYGLMEDMLTYDSFAVQLRQPILIYHGVHDESVDYRQSVRFAEKRPNVALRLVESDHQLLDQVDTIWSEAIQFFNL</sequence>
<accession>A0A2M8PAH7</accession>
<comment type="caution">
    <text evidence="2">The sequence shown here is derived from an EMBL/GenBank/DDBJ whole genome shotgun (WGS) entry which is preliminary data.</text>
</comment>
<dbReference type="Gene3D" id="3.40.50.1820">
    <property type="entry name" value="alpha/beta hydrolase"/>
    <property type="match status" value="1"/>
</dbReference>
<dbReference type="InterPro" id="IPR052382">
    <property type="entry name" value="ABHD10_acyl-thioesterase"/>
</dbReference>
<evidence type="ECO:0000256" key="1">
    <source>
        <dbReference type="ARBA" id="ARBA00022801"/>
    </source>
</evidence>
<proteinExistence type="predicted"/>
<evidence type="ECO:0000313" key="2">
    <source>
        <dbReference type="EMBL" id="PJF34554.1"/>
    </source>
</evidence>
<dbReference type="Proteomes" id="UP000229681">
    <property type="component" value="Unassembled WGS sequence"/>
</dbReference>